<dbReference type="EMBL" id="SLZQ01000006">
    <property type="protein sequence ID" value="TCS36509.1"/>
    <property type="molecule type" value="Genomic_DNA"/>
</dbReference>
<feature type="signal peptide" evidence="5">
    <location>
        <begin position="1"/>
        <end position="22"/>
    </location>
</feature>
<evidence type="ECO:0000256" key="5">
    <source>
        <dbReference type="SAM" id="SignalP"/>
    </source>
</evidence>
<evidence type="ECO:0000256" key="2">
    <source>
        <dbReference type="ARBA" id="ARBA00023136"/>
    </source>
</evidence>
<feature type="chain" id="PRO_5020908986" evidence="5">
    <location>
        <begin position="23"/>
        <end position="217"/>
    </location>
</feature>
<dbReference type="CDD" id="cd07185">
    <property type="entry name" value="OmpA_C-like"/>
    <property type="match status" value="1"/>
</dbReference>
<evidence type="ECO:0000256" key="1">
    <source>
        <dbReference type="ARBA" id="ARBA00004442"/>
    </source>
</evidence>
<feature type="domain" description="OmpA-like" evidence="6">
    <location>
        <begin position="92"/>
        <end position="215"/>
    </location>
</feature>
<dbReference type="Gene3D" id="3.30.1330.60">
    <property type="entry name" value="OmpA-like domain"/>
    <property type="match status" value="1"/>
</dbReference>
<dbReference type="RefSeq" id="WP_132258862.1">
    <property type="nucleotide sequence ID" value="NZ_SLZQ01000006.1"/>
</dbReference>
<evidence type="ECO:0000313" key="7">
    <source>
        <dbReference type="EMBL" id="TCS36509.1"/>
    </source>
</evidence>
<dbReference type="SUPFAM" id="SSF103088">
    <property type="entry name" value="OmpA-like"/>
    <property type="match status" value="1"/>
</dbReference>
<dbReference type="PROSITE" id="PS51123">
    <property type="entry name" value="OMPA_2"/>
    <property type="match status" value="1"/>
</dbReference>
<dbReference type="InterPro" id="IPR050330">
    <property type="entry name" value="Bact_OuterMem_StrucFunc"/>
</dbReference>
<dbReference type="PANTHER" id="PTHR30329">
    <property type="entry name" value="STATOR ELEMENT OF FLAGELLAR MOTOR COMPLEX"/>
    <property type="match status" value="1"/>
</dbReference>
<keyword evidence="2 4" id="KW-0472">Membrane</keyword>
<sequence>MNKFVKIVFAASSAVMAFSATAQVTDVKANTPKSAYVQDARGVVARNSTGLCWRTAYWTPADSVPGCDGPLAKAPEPAKPAAAPVTPVAPTPTSEKVTFSADTLFDFNKATLRPEGKEKLDDLFLKLFGMQLEVIVATGHTDTIGSDAYNQKLSVKRAEAVKKYLVEKGVEENRVYTEGKGESAPVVTDCKGNRSAQISCQQPNRRVELEVVGTRTK</sequence>
<dbReference type="InterPro" id="IPR006664">
    <property type="entry name" value="OMP_bac"/>
</dbReference>
<keyword evidence="8" id="KW-1185">Reference proteome</keyword>
<proteinExistence type="predicted"/>
<dbReference type="Proteomes" id="UP000295382">
    <property type="component" value="Unassembled WGS sequence"/>
</dbReference>
<dbReference type="InterPro" id="IPR006665">
    <property type="entry name" value="OmpA-like"/>
</dbReference>
<keyword evidence="3" id="KW-0998">Cell outer membrane</keyword>
<reference evidence="7 8" key="1">
    <citation type="submission" date="2019-03" db="EMBL/GenBank/DDBJ databases">
        <title>Genomic Encyclopedia of Type Strains, Phase IV (KMG-IV): sequencing the most valuable type-strain genomes for metagenomic binning, comparative biology and taxonomic classification.</title>
        <authorList>
            <person name="Goeker M."/>
        </authorList>
    </citation>
    <scope>NUCLEOTIDE SEQUENCE [LARGE SCALE GENOMIC DNA]</scope>
    <source>
        <strain evidence="7 8">DSM 7445</strain>
    </source>
</reference>
<comment type="caution">
    <text evidence="7">The sequence shown here is derived from an EMBL/GenBank/DDBJ whole genome shotgun (WGS) entry which is preliminary data.</text>
</comment>
<gene>
    <name evidence="7" type="ORF">EDC30_10649</name>
</gene>
<dbReference type="PRINTS" id="PR01021">
    <property type="entry name" value="OMPADOMAIN"/>
</dbReference>
<dbReference type="InterPro" id="IPR036737">
    <property type="entry name" value="OmpA-like_sf"/>
</dbReference>
<dbReference type="NCBIfam" id="NF045787">
    <property type="entry name" value="OmpABordt"/>
    <property type="match status" value="1"/>
</dbReference>
<dbReference type="PANTHER" id="PTHR30329:SF21">
    <property type="entry name" value="LIPOPROTEIN YIAD-RELATED"/>
    <property type="match status" value="1"/>
</dbReference>
<accession>A0A4R3HYF2</accession>
<evidence type="ECO:0000256" key="3">
    <source>
        <dbReference type="ARBA" id="ARBA00023237"/>
    </source>
</evidence>
<evidence type="ECO:0000313" key="8">
    <source>
        <dbReference type="Proteomes" id="UP000295382"/>
    </source>
</evidence>
<keyword evidence="5" id="KW-0732">Signal</keyword>
<dbReference type="OrthoDB" id="1149075at2"/>
<dbReference type="AlphaFoldDB" id="A0A4R3HYF2"/>
<protein>
    <submittedName>
        <fullName evidence="7">OOP family OmpA-OmpF porin</fullName>
    </submittedName>
</protein>
<dbReference type="Pfam" id="PF00691">
    <property type="entry name" value="OmpA"/>
    <property type="match status" value="1"/>
</dbReference>
<comment type="subcellular location">
    <subcellularLocation>
        <location evidence="1">Cell outer membrane</location>
    </subcellularLocation>
</comment>
<name>A0A4R3HYF2_PAULE</name>
<evidence type="ECO:0000259" key="6">
    <source>
        <dbReference type="PROSITE" id="PS51123"/>
    </source>
</evidence>
<dbReference type="GO" id="GO:0009279">
    <property type="term" value="C:cell outer membrane"/>
    <property type="evidence" value="ECO:0007669"/>
    <property type="project" value="UniProtKB-SubCell"/>
</dbReference>
<organism evidence="7 8">
    <name type="scientific">Paucimonas lemoignei</name>
    <name type="common">Pseudomonas lemoignei</name>
    <dbReference type="NCBI Taxonomy" id="29443"/>
    <lineage>
        <taxon>Bacteria</taxon>
        <taxon>Pseudomonadati</taxon>
        <taxon>Pseudomonadota</taxon>
        <taxon>Betaproteobacteria</taxon>
        <taxon>Burkholderiales</taxon>
        <taxon>Burkholderiaceae</taxon>
        <taxon>Paucimonas</taxon>
    </lineage>
</organism>
<evidence type="ECO:0000256" key="4">
    <source>
        <dbReference type="PROSITE-ProRule" id="PRU00473"/>
    </source>
</evidence>